<protein>
    <submittedName>
        <fullName evidence="2">Transposase</fullName>
    </submittedName>
</protein>
<dbReference type="Gene3D" id="3.30.420.10">
    <property type="entry name" value="Ribonuclease H-like superfamily/Ribonuclease H"/>
    <property type="match status" value="1"/>
</dbReference>
<reference evidence="2 3" key="1">
    <citation type="submission" date="2020-08" db="EMBL/GenBank/DDBJ databases">
        <title>Genomic Encyclopedia of Type Strains, Phase IV (KMG-IV): sequencing the most valuable type-strain genomes for metagenomic binning, comparative biology and taxonomic classification.</title>
        <authorList>
            <person name="Goeker M."/>
        </authorList>
    </citation>
    <scope>NUCLEOTIDE SEQUENCE [LARGE SCALE GENOMIC DNA]</scope>
    <source>
        <strain evidence="2 3">DSM 11099</strain>
    </source>
</reference>
<feature type="domain" description="Tc1-like transposase DDE" evidence="1">
    <location>
        <begin position="92"/>
        <end position="170"/>
    </location>
</feature>
<comment type="caution">
    <text evidence="2">The sequence shown here is derived from an EMBL/GenBank/DDBJ whole genome shotgun (WGS) entry which is preliminary data.</text>
</comment>
<accession>A0A7W9S0L7</accession>
<dbReference type="InterPro" id="IPR036397">
    <property type="entry name" value="RNaseH_sf"/>
</dbReference>
<sequence>MELGLLAKSSGDSKLSIRLMSLARLDPQRVTEERFGITYHERYVGTLLKELRFAHISARPHQPADQRYRSACLFGTICPACGISAGLALTFADTMQLHLDEISRLVPRQAHAVLLPDRAGRHTTAKLDFSSNMTLIVLPSRAPELNPVRTVWQSLRQNWISNRVFEPYDAIIEAICDVWQKLLAHPGIIKSIGARKWAHVGQSI</sequence>
<dbReference type="Proteomes" id="UP000533306">
    <property type="component" value="Unassembled WGS sequence"/>
</dbReference>
<gene>
    <name evidence="2" type="ORF">HNR59_001266</name>
</gene>
<evidence type="ECO:0000259" key="1">
    <source>
        <dbReference type="Pfam" id="PF13358"/>
    </source>
</evidence>
<keyword evidence="3" id="KW-1185">Reference proteome</keyword>
<evidence type="ECO:0000313" key="2">
    <source>
        <dbReference type="EMBL" id="MBB6011921.1"/>
    </source>
</evidence>
<dbReference type="InterPro" id="IPR038717">
    <property type="entry name" value="Tc1-like_DDE_dom"/>
</dbReference>
<dbReference type="AlphaFoldDB" id="A0A7W9S0L7"/>
<name>A0A7W9S0L7_9HYPH</name>
<dbReference type="Pfam" id="PF13358">
    <property type="entry name" value="DDE_3"/>
    <property type="match status" value="1"/>
</dbReference>
<dbReference type="GO" id="GO:0003676">
    <property type="term" value="F:nucleic acid binding"/>
    <property type="evidence" value="ECO:0007669"/>
    <property type="project" value="InterPro"/>
</dbReference>
<dbReference type="EMBL" id="JACHEU010000001">
    <property type="protein sequence ID" value="MBB6011921.1"/>
    <property type="molecule type" value="Genomic_DNA"/>
</dbReference>
<evidence type="ECO:0000313" key="3">
    <source>
        <dbReference type="Proteomes" id="UP000533306"/>
    </source>
</evidence>
<organism evidence="2 3">
    <name type="scientific">Aquamicrobium lusatiense</name>
    <dbReference type="NCBI Taxonomy" id="89772"/>
    <lineage>
        <taxon>Bacteria</taxon>
        <taxon>Pseudomonadati</taxon>
        <taxon>Pseudomonadota</taxon>
        <taxon>Alphaproteobacteria</taxon>
        <taxon>Hyphomicrobiales</taxon>
        <taxon>Phyllobacteriaceae</taxon>
        <taxon>Aquamicrobium</taxon>
    </lineage>
</organism>
<proteinExistence type="predicted"/>